<feature type="region of interest" description="Disordered" evidence="1">
    <location>
        <begin position="1"/>
        <end position="31"/>
    </location>
</feature>
<sequence length="80" mass="9084">AAQAEAAAAPPPPPQQQQHYPVHPNMPQQQQYSDYELGMTAYQYNLAYRMDVELPPFSPPLLAAVERYRAQTPIPPYYPL</sequence>
<organism evidence="2 3">
    <name type="scientific">Trifolium medium</name>
    <dbReference type="NCBI Taxonomy" id="97028"/>
    <lineage>
        <taxon>Eukaryota</taxon>
        <taxon>Viridiplantae</taxon>
        <taxon>Streptophyta</taxon>
        <taxon>Embryophyta</taxon>
        <taxon>Tracheophyta</taxon>
        <taxon>Spermatophyta</taxon>
        <taxon>Magnoliopsida</taxon>
        <taxon>eudicotyledons</taxon>
        <taxon>Gunneridae</taxon>
        <taxon>Pentapetalae</taxon>
        <taxon>rosids</taxon>
        <taxon>fabids</taxon>
        <taxon>Fabales</taxon>
        <taxon>Fabaceae</taxon>
        <taxon>Papilionoideae</taxon>
        <taxon>50 kb inversion clade</taxon>
        <taxon>NPAAA clade</taxon>
        <taxon>Hologalegina</taxon>
        <taxon>IRL clade</taxon>
        <taxon>Trifolieae</taxon>
        <taxon>Trifolium</taxon>
    </lineage>
</organism>
<comment type="caution">
    <text evidence="2">The sequence shown here is derived from an EMBL/GenBank/DDBJ whole genome shotgun (WGS) entry which is preliminary data.</text>
</comment>
<evidence type="ECO:0000313" key="2">
    <source>
        <dbReference type="EMBL" id="MCI71873.1"/>
    </source>
</evidence>
<evidence type="ECO:0000313" key="3">
    <source>
        <dbReference type="Proteomes" id="UP000265520"/>
    </source>
</evidence>
<dbReference type="Proteomes" id="UP000265520">
    <property type="component" value="Unassembled WGS sequence"/>
</dbReference>
<evidence type="ECO:0000256" key="1">
    <source>
        <dbReference type="SAM" id="MobiDB-lite"/>
    </source>
</evidence>
<name>A0A392UED6_9FABA</name>
<dbReference type="AlphaFoldDB" id="A0A392UED6"/>
<accession>A0A392UED6</accession>
<dbReference type="EMBL" id="LXQA010805763">
    <property type="protein sequence ID" value="MCI71873.1"/>
    <property type="molecule type" value="Genomic_DNA"/>
</dbReference>
<proteinExistence type="predicted"/>
<protein>
    <submittedName>
        <fullName evidence="2">Uncharacterized protein</fullName>
    </submittedName>
</protein>
<feature type="non-terminal residue" evidence="2">
    <location>
        <position position="1"/>
    </location>
</feature>
<feature type="non-terminal residue" evidence="2">
    <location>
        <position position="80"/>
    </location>
</feature>
<keyword evidence="3" id="KW-1185">Reference proteome</keyword>
<reference evidence="2 3" key="1">
    <citation type="journal article" date="2018" name="Front. Plant Sci.">
        <title>Red Clover (Trifolium pratense) and Zigzag Clover (T. medium) - A Picture of Genomic Similarities and Differences.</title>
        <authorList>
            <person name="Dluhosova J."/>
            <person name="Istvanek J."/>
            <person name="Nedelnik J."/>
            <person name="Repkova J."/>
        </authorList>
    </citation>
    <scope>NUCLEOTIDE SEQUENCE [LARGE SCALE GENOMIC DNA]</scope>
    <source>
        <strain evidence="3">cv. 10/8</strain>
        <tissue evidence="2">Leaf</tissue>
    </source>
</reference>